<keyword evidence="3" id="KW-1185">Reference proteome</keyword>
<comment type="caution">
    <text evidence="2">The sequence shown here is derived from an EMBL/GenBank/DDBJ whole genome shotgun (WGS) entry which is preliminary data.</text>
</comment>
<feature type="compositionally biased region" description="Basic and acidic residues" evidence="1">
    <location>
        <begin position="69"/>
        <end position="82"/>
    </location>
</feature>
<gene>
    <name evidence="2" type="ORF">Fcan01_21080</name>
</gene>
<evidence type="ECO:0000313" key="2">
    <source>
        <dbReference type="EMBL" id="OXA44073.1"/>
    </source>
</evidence>
<name>A0A226DFT9_FOLCA</name>
<accession>A0A226DFT9</accession>
<protein>
    <submittedName>
        <fullName evidence="2">Uncharacterized protein</fullName>
    </submittedName>
</protein>
<proteinExistence type="predicted"/>
<evidence type="ECO:0000256" key="1">
    <source>
        <dbReference type="SAM" id="MobiDB-lite"/>
    </source>
</evidence>
<dbReference type="Proteomes" id="UP000198287">
    <property type="component" value="Unassembled WGS sequence"/>
</dbReference>
<sequence length="338" mass="38176">MMVCRDTSVQDGCENLGPDLARFDEEWNPNSLVATETTQFLVRPMWVVDSNNASSPANKSSPLPPPLPKRPENRQRSPDHLNHHVSMPPPPPLASSSREKFEGVRQKWEKLDHQYNTKQQQQHHQHQRSSHDSLDDGYRSREAAEADYRRQLSRESLLRSLSRSQKTGGSRDSLDRWVEAGVRSSRNVWRKHPGGDEDILLPSSNPHGGGGTSSHPSTNPNGHQYLSGGSNLRCKMQHSSQTAIIPETNSSHNRHGYAVPSGGRNVIDPAGRRLKSGDKQYRELDEQERFPGLDKDTARLVLHGSNHNLSQQHIYSEPSFEPKNNPQKAKKFSFAFWK</sequence>
<evidence type="ECO:0000313" key="3">
    <source>
        <dbReference type="Proteomes" id="UP000198287"/>
    </source>
</evidence>
<organism evidence="2 3">
    <name type="scientific">Folsomia candida</name>
    <name type="common">Springtail</name>
    <dbReference type="NCBI Taxonomy" id="158441"/>
    <lineage>
        <taxon>Eukaryota</taxon>
        <taxon>Metazoa</taxon>
        <taxon>Ecdysozoa</taxon>
        <taxon>Arthropoda</taxon>
        <taxon>Hexapoda</taxon>
        <taxon>Collembola</taxon>
        <taxon>Entomobryomorpha</taxon>
        <taxon>Isotomoidea</taxon>
        <taxon>Isotomidae</taxon>
        <taxon>Proisotominae</taxon>
        <taxon>Folsomia</taxon>
    </lineage>
</organism>
<feature type="compositionally biased region" description="Low complexity" evidence="1">
    <location>
        <begin position="52"/>
        <end position="61"/>
    </location>
</feature>
<feature type="compositionally biased region" description="Basic and acidic residues" evidence="1">
    <location>
        <begin position="97"/>
        <end position="115"/>
    </location>
</feature>
<feature type="region of interest" description="Disordered" evidence="1">
    <location>
        <begin position="188"/>
        <end position="231"/>
    </location>
</feature>
<dbReference type="OMA" id="QHIYSEP"/>
<dbReference type="OrthoDB" id="9994380at2759"/>
<reference evidence="2 3" key="1">
    <citation type="submission" date="2015-12" db="EMBL/GenBank/DDBJ databases">
        <title>The genome of Folsomia candida.</title>
        <authorList>
            <person name="Faddeeva A."/>
            <person name="Derks M.F."/>
            <person name="Anvar Y."/>
            <person name="Smit S."/>
            <person name="Van Straalen N."/>
            <person name="Roelofs D."/>
        </authorList>
    </citation>
    <scope>NUCLEOTIDE SEQUENCE [LARGE SCALE GENOMIC DNA]</scope>
    <source>
        <strain evidence="2 3">VU population</strain>
        <tissue evidence="2">Whole body</tissue>
    </source>
</reference>
<feature type="compositionally biased region" description="Polar residues" evidence="1">
    <location>
        <begin position="221"/>
        <end position="230"/>
    </location>
</feature>
<dbReference type="AlphaFoldDB" id="A0A226DFT9"/>
<dbReference type="EMBL" id="LNIX01000020">
    <property type="protein sequence ID" value="OXA44073.1"/>
    <property type="molecule type" value="Genomic_DNA"/>
</dbReference>
<feature type="region of interest" description="Disordered" evidence="1">
    <location>
        <begin position="52"/>
        <end position="137"/>
    </location>
</feature>
<feature type="region of interest" description="Disordered" evidence="1">
    <location>
        <begin position="244"/>
        <end position="272"/>
    </location>
</feature>